<reference evidence="3 4" key="1">
    <citation type="journal article" date="2015" name="Nature">
        <title>rRNA introns, odd ribosomes, and small enigmatic genomes across a large radiation of phyla.</title>
        <authorList>
            <person name="Brown C.T."/>
            <person name="Hug L.A."/>
            <person name="Thomas B.C."/>
            <person name="Sharon I."/>
            <person name="Castelle C.J."/>
            <person name="Singh A."/>
            <person name="Wilkins M.J."/>
            <person name="Williams K.H."/>
            <person name="Banfield J.F."/>
        </authorList>
    </citation>
    <scope>NUCLEOTIDE SEQUENCE [LARGE SCALE GENOMIC DNA]</scope>
</reference>
<dbReference type="EMBL" id="LCBX01000006">
    <property type="protein sequence ID" value="KKS21225.1"/>
    <property type="molecule type" value="Genomic_DNA"/>
</dbReference>
<keyword evidence="1" id="KW-1133">Transmembrane helix</keyword>
<keyword evidence="1" id="KW-0812">Transmembrane</keyword>
<feature type="signal peptide" evidence="2">
    <location>
        <begin position="1"/>
        <end position="33"/>
    </location>
</feature>
<accession>A0A0G0X8I7</accession>
<evidence type="ECO:0000256" key="2">
    <source>
        <dbReference type="SAM" id="SignalP"/>
    </source>
</evidence>
<feature type="transmembrane region" description="Helical" evidence="1">
    <location>
        <begin position="331"/>
        <end position="351"/>
    </location>
</feature>
<dbReference type="AlphaFoldDB" id="A0A0G0X8I7"/>
<name>A0A0G0X8I7_UNCKA</name>
<sequence>MNPLLFTKQFYKLLTLLLVVTSLLAMPLPKVYAAEDDPPTELSDVICTPDKNLFDKIQGAFKTLDIRRTTVNMFNSMLLDVTTHAVFNRSLKGIAECYIWELEQLDGTGADVSGFRAIFEDECGTDMAVDCSDLGETYKVINNDGASASWPTFASSTTAGSLLGMANLLQGAASEPIPVNLAYWWNDGVTRIPFAGRALAAEVTYGGPLVEFVFDFWKYTRNLAYAMLAVILLVVGFMIMTRRKTSPQMAVTAQTAIPRIVLAVIFITFSYPIGALAASLAWALGQNAAVIVFDTISPLTFNSTGQEFTLGFIMILLIGTLLAVSGIGVILILSVFLAAIAVIILFIVAMIKALMAYLRILFSIIFAPFAFAVGAIPGQEATTTKWFKNLAADVLTIPAIFFTIALTMMLILRSALAGPLDGAWASTILVILLGPFIGIYGMILATRMPKMIKGWIVGEDKPRR</sequence>
<comment type="caution">
    <text evidence="3">The sequence shown here is derived from an EMBL/GenBank/DDBJ whole genome shotgun (WGS) entry which is preliminary data.</text>
</comment>
<feature type="transmembrane region" description="Helical" evidence="1">
    <location>
        <begin position="304"/>
        <end position="324"/>
    </location>
</feature>
<keyword evidence="2" id="KW-0732">Signal</keyword>
<feature type="transmembrane region" description="Helical" evidence="1">
    <location>
        <begin position="223"/>
        <end position="240"/>
    </location>
</feature>
<evidence type="ECO:0000313" key="3">
    <source>
        <dbReference type="EMBL" id="KKS21225.1"/>
    </source>
</evidence>
<organism evidence="3 4">
    <name type="scientific">candidate division WWE3 bacterium GW2011_GWC1_41_7</name>
    <dbReference type="NCBI Taxonomy" id="1619119"/>
    <lineage>
        <taxon>Bacteria</taxon>
        <taxon>Katanobacteria</taxon>
    </lineage>
</organism>
<feature type="transmembrane region" description="Helical" evidence="1">
    <location>
        <begin position="390"/>
        <end position="412"/>
    </location>
</feature>
<gene>
    <name evidence="3" type="ORF">UU77_C0006G0012</name>
</gene>
<dbReference type="Proteomes" id="UP000034507">
    <property type="component" value="Unassembled WGS sequence"/>
</dbReference>
<evidence type="ECO:0000256" key="1">
    <source>
        <dbReference type="SAM" id="Phobius"/>
    </source>
</evidence>
<keyword evidence="1" id="KW-0472">Membrane</keyword>
<protein>
    <submittedName>
        <fullName evidence="3">Uncharacterized protein</fullName>
    </submittedName>
</protein>
<feature type="transmembrane region" description="Helical" evidence="1">
    <location>
        <begin position="260"/>
        <end position="284"/>
    </location>
</feature>
<proteinExistence type="predicted"/>
<evidence type="ECO:0000313" key="4">
    <source>
        <dbReference type="Proteomes" id="UP000034507"/>
    </source>
</evidence>
<feature type="chain" id="PRO_5002535205" evidence="2">
    <location>
        <begin position="34"/>
        <end position="464"/>
    </location>
</feature>
<feature type="transmembrane region" description="Helical" evidence="1">
    <location>
        <begin position="424"/>
        <end position="445"/>
    </location>
</feature>
<feature type="transmembrane region" description="Helical" evidence="1">
    <location>
        <begin position="357"/>
        <end position="378"/>
    </location>
</feature>